<dbReference type="AlphaFoldDB" id="A0AAV5C326"/>
<comment type="caution">
    <text evidence="1">The sequence shown here is derived from an EMBL/GenBank/DDBJ whole genome shotgun (WGS) entry which is preliminary data.</text>
</comment>
<protein>
    <submittedName>
        <fullName evidence="1">Uncharacterized protein</fullName>
    </submittedName>
</protein>
<reference evidence="1" key="1">
    <citation type="journal article" date="2018" name="DNA Res.">
        <title>Multiple hybrid de novo genome assembly of finger millet, an orphan allotetraploid crop.</title>
        <authorList>
            <person name="Hatakeyama M."/>
            <person name="Aluri S."/>
            <person name="Balachadran M.T."/>
            <person name="Sivarajan S.R."/>
            <person name="Patrignani A."/>
            <person name="Gruter S."/>
            <person name="Poveda L."/>
            <person name="Shimizu-Inatsugi R."/>
            <person name="Baeten J."/>
            <person name="Francoijs K.J."/>
            <person name="Nataraja K.N."/>
            <person name="Reddy Y.A.N."/>
            <person name="Phadnis S."/>
            <person name="Ravikumar R.L."/>
            <person name="Schlapbach R."/>
            <person name="Sreeman S.M."/>
            <person name="Shimizu K.K."/>
        </authorList>
    </citation>
    <scope>NUCLEOTIDE SEQUENCE</scope>
</reference>
<organism evidence="1 2">
    <name type="scientific">Eleusine coracana subsp. coracana</name>
    <dbReference type="NCBI Taxonomy" id="191504"/>
    <lineage>
        <taxon>Eukaryota</taxon>
        <taxon>Viridiplantae</taxon>
        <taxon>Streptophyta</taxon>
        <taxon>Embryophyta</taxon>
        <taxon>Tracheophyta</taxon>
        <taxon>Spermatophyta</taxon>
        <taxon>Magnoliopsida</taxon>
        <taxon>Liliopsida</taxon>
        <taxon>Poales</taxon>
        <taxon>Poaceae</taxon>
        <taxon>PACMAD clade</taxon>
        <taxon>Chloridoideae</taxon>
        <taxon>Cynodonteae</taxon>
        <taxon>Eleusininae</taxon>
        <taxon>Eleusine</taxon>
    </lineage>
</organism>
<reference evidence="1" key="2">
    <citation type="submission" date="2021-12" db="EMBL/GenBank/DDBJ databases">
        <title>Resequencing data analysis of finger millet.</title>
        <authorList>
            <person name="Hatakeyama M."/>
            <person name="Aluri S."/>
            <person name="Balachadran M.T."/>
            <person name="Sivarajan S.R."/>
            <person name="Poveda L."/>
            <person name="Shimizu-Inatsugi R."/>
            <person name="Schlapbach R."/>
            <person name="Sreeman S.M."/>
            <person name="Shimizu K.K."/>
        </authorList>
    </citation>
    <scope>NUCLEOTIDE SEQUENCE</scope>
</reference>
<evidence type="ECO:0000313" key="2">
    <source>
        <dbReference type="Proteomes" id="UP001054889"/>
    </source>
</evidence>
<gene>
    <name evidence="1" type="primary">ga08592</name>
    <name evidence="1" type="ORF">PR202_ga08592</name>
</gene>
<dbReference type="Proteomes" id="UP001054889">
    <property type="component" value="Unassembled WGS sequence"/>
</dbReference>
<sequence length="246" mass="27326">METPQRSSGINSYQSGVVNNVPYAMENRDIYSDAILIIPQEIIIPPHDDEAVRELLAGCLQMRDSDAIVVPLVSKLPLHLAVKELQQSITTETPSLCKLKHALTSIDKQDVCSSGRGYISANMSDQNTMIQIHEFQATAKMELTQLPWSLGNTLQEGSYPMPDMLGTQSMDVIETPLKIRSEAEQIIGHELIKALRNFKQNVIVSLSPSIRQNASFDKEAIVVSEANLRCSQKLRIKSSIVNHSSR</sequence>
<proteinExistence type="predicted"/>
<dbReference type="EMBL" id="BQKI01000004">
    <property type="protein sequence ID" value="GJM92157.1"/>
    <property type="molecule type" value="Genomic_DNA"/>
</dbReference>
<name>A0AAV5C326_ELECO</name>
<evidence type="ECO:0000313" key="1">
    <source>
        <dbReference type="EMBL" id="GJM92157.1"/>
    </source>
</evidence>
<keyword evidence="2" id="KW-1185">Reference proteome</keyword>
<accession>A0AAV5C326</accession>